<dbReference type="Gene3D" id="1.25.40.10">
    <property type="entry name" value="Tetratricopeptide repeat domain"/>
    <property type="match status" value="2"/>
</dbReference>
<name>A0ABQ6GY94_9GAMM</name>
<gene>
    <name evidence="2" type="ORF">tinsulaeT_30550</name>
</gene>
<keyword evidence="3" id="KW-1185">Reference proteome</keyword>
<evidence type="ECO:0008006" key="4">
    <source>
        <dbReference type="Google" id="ProtNLM"/>
    </source>
</evidence>
<proteinExistence type="predicted"/>
<reference evidence="2 3" key="1">
    <citation type="submission" date="2023-03" db="EMBL/GenBank/DDBJ databases">
        <title>Draft genome sequence of Thalassotalea insulae KCTC 62186T.</title>
        <authorList>
            <person name="Sawabe T."/>
        </authorList>
    </citation>
    <scope>NUCLEOTIDE SEQUENCE [LARGE SCALE GENOMIC DNA]</scope>
    <source>
        <strain evidence="2 3">KCTC 62186</strain>
    </source>
</reference>
<feature type="signal peptide" evidence="1">
    <location>
        <begin position="1"/>
        <end position="25"/>
    </location>
</feature>
<evidence type="ECO:0000313" key="3">
    <source>
        <dbReference type="Proteomes" id="UP001157186"/>
    </source>
</evidence>
<keyword evidence="1" id="KW-0732">Signal</keyword>
<dbReference type="Pfam" id="PF13432">
    <property type="entry name" value="TPR_16"/>
    <property type="match status" value="1"/>
</dbReference>
<dbReference type="SUPFAM" id="SSF48452">
    <property type="entry name" value="TPR-like"/>
    <property type="match status" value="1"/>
</dbReference>
<feature type="chain" id="PRO_5046777340" description="Tetratricopeptide repeat protein" evidence="1">
    <location>
        <begin position="26"/>
        <end position="431"/>
    </location>
</feature>
<protein>
    <recommendedName>
        <fullName evidence="4">Tetratricopeptide repeat protein</fullName>
    </recommendedName>
</protein>
<dbReference type="EMBL" id="BSST01000001">
    <property type="protein sequence ID" value="GLX79715.1"/>
    <property type="molecule type" value="Genomic_DNA"/>
</dbReference>
<dbReference type="RefSeq" id="WP_284245645.1">
    <property type="nucleotide sequence ID" value="NZ_BSST01000001.1"/>
</dbReference>
<comment type="caution">
    <text evidence="2">The sequence shown here is derived from an EMBL/GenBank/DDBJ whole genome shotgun (WGS) entry which is preliminary data.</text>
</comment>
<evidence type="ECO:0000313" key="2">
    <source>
        <dbReference type="EMBL" id="GLX79715.1"/>
    </source>
</evidence>
<dbReference type="InterPro" id="IPR011990">
    <property type="entry name" value="TPR-like_helical_dom_sf"/>
</dbReference>
<evidence type="ECO:0000256" key="1">
    <source>
        <dbReference type="SAM" id="SignalP"/>
    </source>
</evidence>
<organism evidence="2 3">
    <name type="scientific">Thalassotalea insulae</name>
    <dbReference type="NCBI Taxonomy" id="2056778"/>
    <lineage>
        <taxon>Bacteria</taxon>
        <taxon>Pseudomonadati</taxon>
        <taxon>Pseudomonadota</taxon>
        <taxon>Gammaproteobacteria</taxon>
        <taxon>Alteromonadales</taxon>
        <taxon>Colwelliaceae</taxon>
        <taxon>Thalassotalea</taxon>
    </lineage>
</organism>
<dbReference type="SUPFAM" id="SSF81901">
    <property type="entry name" value="HCP-like"/>
    <property type="match status" value="1"/>
</dbReference>
<dbReference type="Proteomes" id="UP001157186">
    <property type="component" value="Unassembled WGS sequence"/>
</dbReference>
<dbReference type="SMART" id="SM00028">
    <property type="entry name" value="TPR"/>
    <property type="match status" value="6"/>
</dbReference>
<sequence length="431" mass="48253">MKKLLCSLPSVLVAGAIYLAPSMVAELSVAQAEENSKASVRVPAMRNRVYTQLARAQQIADQGDKAAGLAVLDEVKGRIDSLNSYEKAMLWNFYGFMHYGAEDMPKAIVSFKQVIAQEAIPESLRLSTLYSLAQLSMQQQDYQATLGYLSKWQSLNSKPLSADQHILFAQVYYQSKDFAKALTSIHNAMEVAKADNKPPKENWLILQRASYYELKQPENVTKVMEQLVRLYSKPEYWLQLAGMYGEIGAEDKQMAVMETAWQAGYVSKPQDIISLAQLYRYHGAPYKAAKVLDEAIALGNVVASEKHLEMLAQSYIAAKDDAKAIPVLIKASEIVENGKYDAQLAQVYLNSEKWSKAIDSAELALEKGDIARVGDMHLVLGMSYFNLQKFDESLAAFKAAEGIKSSEKTAKQWHKYVKREQGQYERLAMLN</sequence>
<accession>A0ABQ6GY94</accession>
<dbReference type="InterPro" id="IPR019734">
    <property type="entry name" value="TPR_rpt"/>
</dbReference>